<evidence type="ECO:0000313" key="3">
    <source>
        <dbReference type="Proteomes" id="UP000053660"/>
    </source>
</evidence>
<organism evidence="2 3">
    <name type="scientific">Oesophagostomum dentatum</name>
    <name type="common">Nodular worm</name>
    <dbReference type="NCBI Taxonomy" id="61180"/>
    <lineage>
        <taxon>Eukaryota</taxon>
        <taxon>Metazoa</taxon>
        <taxon>Ecdysozoa</taxon>
        <taxon>Nematoda</taxon>
        <taxon>Chromadorea</taxon>
        <taxon>Rhabditida</taxon>
        <taxon>Rhabditina</taxon>
        <taxon>Rhabditomorpha</taxon>
        <taxon>Strongyloidea</taxon>
        <taxon>Strongylidae</taxon>
        <taxon>Oesophagostomum</taxon>
    </lineage>
</organism>
<protein>
    <submittedName>
        <fullName evidence="2">Uncharacterized protein</fullName>
    </submittedName>
</protein>
<name>A0A0B1S9V1_OESDE</name>
<dbReference type="EMBL" id="KN586654">
    <property type="protein sequence ID" value="KHJ81694.1"/>
    <property type="molecule type" value="Genomic_DNA"/>
</dbReference>
<feature type="region of interest" description="Disordered" evidence="1">
    <location>
        <begin position="95"/>
        <end position="120"/>
    </location>
</feature>
<feature type="non-terminal residue" evidence="2">
    <location>
        <position position="1"/>
    </location>
</feature>
<sequence length="120" mass="12759">REGYTNLSLEGTNAFDIRPKQLYTGNKAYLFIKNPSLLTPSNTVTIKAEGESSSTSKVLTITASALEQSTAKDASDFVPENKEVEVEEYSFSISEDAPSGTTIGQIKDGAAKKVVGPPGL</sequence>
<keyword evidence="3" id="KW-1185">Reference proteome</keyword>
<dbReference type="AlphaFoldDB" id="A0A0B1S9V1"/>
<reference evidence="2 3" key="1">
    <citation type="submission" date="2014-03" db="EMBL/GenBank/DDBJ databases">
        <title>Draft genome of the hookworm Oesophagostomum dentatum.</title>
        <authorList>
            <person name="Mitreva M."/>
        </authorList>
    </citation>
    <scope>NUCLEOTIDE SEQUENCE [LARGE SCALE GENOMIC DNA]</scope>
    <source>
        <strain evidence="2 3">OD-Hann</strain>
    </source>
</reference>
<dbReference type="OrthoDB" id="6252479at2759"/>
<proteinExistence type="predicted"/>
<accession>A0A0B1S9V1</accession>
<evidence type="ECO:0000313" key="2">
    <source>
        <dbReference type="EMBL" id="KHJ81694.1"/>
    </source>
</evidence>
<gene>
    <name evidence="2" type="ORF">OESDEN_18618</name>
</gene>
<dbReference type="Proteomes" id="UP000053660">
    <property type="component" value="Unassembled WGS sequence"/>
</dbReference>
<evidence type="ECO:0000256" key="1">
    <source>
        <dbReference type="SAM" id="MobiDB-lite"/>
    </source>
</evidence>